<proteinExistence type="inferred from homology"/>
<feature type="modified residue" description="FMN phosphoryl threonine" evidence="16">
    <location>
        <position position="235"/>
    </location>
</feature>
<evidence type="ECO:0000256" key="6">
    <source>
        <dbReference type="ARBA" id="ARBA00022643"/>
    </source>
</evidence>
<dbReference type="EMBL" id="JBBHLI010000004">
    <property type="protein sequence ID" value="MEK9500998.1"/>
    <property type="molecule type" value="Genomic_DNA"/>
</dbReference>
<comment type="cofactor">
    <cofactor evidence="16">
        <name>FMN</name>
        <dbReference type="ChEBI" id="CHEBI:58210"/>
    </cofactor>
</comment>
<keyword evidence="7 16" id="KW-0812">Transmembrane</keyword>
<evidence type="ECO:0000256" key="16">
    <source>
        <dbReference type="HAMAP-Rule" id="MF_00426"/>
    </source>
</evidence>
<feature type="transmembrane region" description="Helical" evidence="16">
    <location>
        <begin position="57"/>
        <end position="74"/>
    </location>
</feature>
<keyword evidence="15 16" id="KW-0739">Sodium transport</keyword>
<evidence type="ECO:0000256" key="4">
    <source>
        <dbReference type="ARBA" id="ARBA00022553"/>
    </source>
</evidence>
<dbReference type="EC" id="7.2.1.1" evidence="16"/>
<name>A0ABU9E8D2_9BACT</name>
<feature type="transmembrane region" description="Helical" evidence="16">
    <location>
        <begin position="374"/>
        <end position="394"/>
    </location>
</feature>
<dbReference type="RefSeq" id="WP_405276956.1">
    <property type="nucleotide sequence ID" value="NZ_JBBHLI010000004.1"/>
</dbReference>
<keyword evidence="3" id="KW-0997">Cell inner membrane</keyword>
<keyword evidence="13 16" id="KW-0830">Ubiquinone</keyword>
<feature type="transmembrane region" description="Helical" evidence="16">
    <location>
        <begin position="350"/>
        <end position="368"/>
    </location>
</feature>
<evidence type="ECO:0000256" key="8">
    <source>
        <dbReference type="ARBA" id="ARBA00022967"/>
    </source>
</evidence>
<dbReference type="PANTHER" id="PTHR30578:SF1">
    <property type="entry name" value="NA(+)-TRANSLOCATING NADH-QUINONE REDUCTASE SUBUNIT B"/>
    <property type="match status" value="1"/>
</dbReference>
<feature type="transmembrane region" description="Helical" evidence="16">
    <location>
        <begin position="320"/>
        <end position="338"/>
    </location>
</feature>
<comment type="subunit">
    <text evidence="16">Composed of six subunits; NqrA, NqrB, NqrC, NqrD, NqrE and NqrF.</text>
</comment>
<dbReference type="InterPro" id="IPR004338">
    <property type="entry name" value="NqrB/RnfD"/>
</dbReference>
<keyword evidence="8 16" id="KW-1278">Translocase</keyword>
<accession>A0ABU9E8D2</accession>
<keyword evidence="5 16" id="KW-0285">Flavoprotein</keyword>
<comment type="catalytic activity">
    <reaction evidence="16">
        <text>a ubiquinone + n Na(+)(in) + NADH + H(+) = a ubiquinol + n Na(+)(out) + NAD(+)</text>
        <dbReference type="Rhea" id="RHEA:47748"/>
        <dbReference type="Rhea" id="RHEA-COMP:9565"/>
        <dbReference type="Rhea" id="RHEA-COMP:9566"/>
        <dbReference type="ChEBI" id="CHEBI:15378"/>
        <dbReference type="ChEBI" id="CHEBI:16389"/>
        <dbReference type="ChEBI" id="CHEBI:17976"/>
        <dbReference type="ChEBI" id="CHEBI:29101"/>
        <dbReference type="ChEBI" id="CHEBI:57540"/>
        <dbReference type="ChEBI" id="CHEBI:57945"/>
        <dbReference type="EC" id="7.2.1.1"/>
    </reaction>
</comment>
<dbReference type="HAMAP" id="MF_00426">
    <property type="entry name" value="NqrB"/>
    <property type="match status" value="1"/>
</dbReference>
<keyword evidence="18" id="KW-1185">Reference proteome</keyword>
<evidence type="ECO:0000256" key="10">
    <source>
        <dbReference type="ARBA" id="ARBA00023027"/>
    </source>
</evidence>
<evidence type="ECO:0000256" key="2">
    <source>
        <dbReference type="ARBA" id="ARBA00022475"/>
    </source>
</evidence>
<keyword evidence="11 16" id="KW-0915">Sodium</keyword>
<evidence type="ECO:0000256" key="12">
    <source>
        <dbReference type="ARBA" id="ARBA00023065"/>
    </source>
</evidence>
<feature type="transmembrane region" description="Helical" evidence="16">
    <location>
        <begin position="264"/>
        <end position="283"/>
    </location>
</feature>
<gene>
    <name evidence="16" type="primary">nqrB</name>
    <name evidence="17" type="ORF">WI372_08420</name>
</gene>
<dbReference type="Pfam" id="PF03116">
    <property type="entry name" value="NQR2_RnfD_RnfE"/>
    <property type="match status" value="1"/>
</dbReference>
<keyword evidence="9 16" id="KW-1133">Transmembrane helix</keyword>
<dbReference type="PANTHER" id="PTHR30578">
    <property type="entry name" value="ELECTRON TRANSPORT COMPLEX PROTEIN RNFD"/>
    <property type="match status" value="1"/>
</dbReference>
<evidence type="ECO:0000313" key="17">
    <source>
        <dbReference type="EMBL" id="MEK9500998.1"/>
    </source>
</evidence>
<evidence type="ECO:0000256" key="1">
    <source>
        <dbReference type="ARBA" id="ARBA00022448"/>
    </source>
</evidence>
<evidence type="ECO:0000256" key="11">
    <source>
        <dbReference type="ARBA" id="ARBA00023053"/>
    </source>
</evidence>
<evidence type="ECO:0000313" key="18">
    <source>
        <dbReference type="Proteomes" id="UP001484239"/>
    </source>
</evidence>
<keyword evidence="2 16" id="KW-1003">Cell membrane</keyword>
<keyword evidence="6 16" id="KW-0288">FMN</keyword>
<evidence type="ECO:0000256" key="5">
    <source>
        <dbReference type="ARBA" id="ARBA00022630"/>
    </source>
</evidence>
<feature type="transmembrane region" description="Helical" evidence="16">
    <location>
        <begin position="116"/>
        <end position="141"/>
    </location>
</feature>
<evidence type="ECO:0000256" key="9">
    <source>
        <dbReference type="ARBA" id="ARBA00022989"/>
    </source>
</evidence>
<dbReference type="NCBIfam" id="NF003756">
    <property type="entry name" value="PRK05349.1"/>
    <property type="match status" value="1"/>
</dbReference>
<dbReference type="PIRSF" id="PIRSF016055">
    <property type="entry name" value="NADH-UbQ_OxRdtase_B_su"/>
    <property type="match status" value="1"/>
</dbReference>
<reference evidence="17 18" key="1">
    <citation type="submission" date="2024-02" db="EMBL/GenBank/DDBJ databases">
        <title>A novel Gemmatimonadota bacterium.</title>
        <authorList>
            <person name="Du Z.-J."/>
            <person name="Ye Y.-Q."/>
        </authorList>
    </citation>
    <scope>NUCLEOTIDE SEQUENCE [LARGE SCALE GENOMIC DNA]</scope>
    <source>
        <strain evidence="17 18">DH-20</strain>
    </source>
</reference>
<keyword evidence="4 16" id="KW-0597">Phosphoprotein</keyword>
<comment type="subcellular location">
    <subcellularLocation>
        <location evidence="16">Cell membrane</location>
        <topology evidence="16">Multi-pass membrane protein</topology>
    </subcellularLocation>
</comment>
<keyword evidence="12 16" id="KW-0406">Ion transport</keyword>
<comment type="similarity">
    <text evidence="16">Belongs to the NqrB/RnfD family.</text>
</comment>
<keyword evidence="10 16" id="KW-0520">NAD</keyword>
<keyword evidence="1 16" id="KW-0813">Transport</keyword>
<comment type="function">
    <text evidence="16">NQR complex catalyzes the reduction of ubiquinone-1 to ubiquinol by two successive reactions, coupled with the transport of Na(+) ions from the cytoplasm to the periplasm. NqrA to NqrE are probably involved in the second step, the conversion of ubisemiquinone to ubiquinol.</text>
</comment>
<evidence type="ECO:0000256" key="15">
    <source>
        <dbReference type="ARBA" id="ARBA00023201"/>
    </source>
</evidence>
<feature type="transmembrane region" description="Helical" evidence="16">
    <location>
        <begin position="290"/>
        <end position="308"/>
    </location>
</feature>
<comment type="caution">
    <text evidence="17">The sequence shown here is derived from an EMBL/GenBank/DDBJ whole genome shotgun (WGS) entry which is preliminary data.</text>
</comment>
<dbReference type="NCBIfam" id="TIGR01937">
    <property type="entry name" value="nqrB"/>
    <property type="match status" value="1"/>
</dbReference>
<evidence type="ECO:0000256" key="14">
    <source>
        <dbReference type="ARBA" id="ARBA00023136"/>
    </source>
</evidence>
<organism evidence="17 18">
    <name type="scientific">Gaopeijia maritima</name>
    <dbReference type="NCBI Taxonomy" id="3119007"/>
    <lineage>
        <taxon>Bacteria</taxon>
        <taxon>Pseudomonadati</taxon>
        <taxon>Gemmatimonadota</taxon>
        <taxon>Longimicrobiia</taxon>
        <taxon>Gaopeijiales</taxon>
        <taxon>Gaopeijiaceae</taxon>
        <taxon>Gaopeijia</taxon>
    </lineage>
</organism>
<protein>
    <recommendedName>
        <fullName evidence="16">Na(+)-translocating NADH-quinone reductase subunit B</fullName>
        <shortName evidence="16">Na(+)-NQR subunit B</shortName>
        <shortName evidence="16">Na(+)-translocating NQR subunit B</shortName>
        <ecNumber evidence="16">7.2.1.1</ecNumber>
    </recommendedName>
    <alternativeName>
        <fullName evidence="16">NQR complex subunit B</fullName>
    </alternativeName>
    <alternativeName>
        <fullName evidence="16">NQR-1 subunit B</fullName>
    </alternativeName>
</protein>
<dbReference type="InterPro" id="IPR010966">
    <property type="entry name" value="NqrB"/>
</dbReference>
<sequence length="407" mass="44486">MKLLRNQFDRAEHLFMKGGRLEKLYPLYEMFDTMAFTPGHVTRSGSHVRDGLDLKRMMFTVVVALQPVVIWAMYNAGYQAASAISQGATPLDRWQTWVYTDLLGLAFDPSNVLTCFIYGALFFIPIVAVVNASGGLMEVLFAVSRKHEVNEGFLVTGALIPLIIPPAIPLWMVALGTMFGVVFAKEVFGGTGMNFLNPALTARAFLFFAYPAAMSGDAPWIAADFQGVDSFSGATILAQAAAGPVDYGNMDAWWASFIGLEPGSLGETSALLCLVGAAVLLYTRIGSWRTMAGVTIGTAAIVLLFNAIGSDTNPMFAMPFHWHIVAGGWMFGMVFMATDPVSSAYTNTGRWWYGIGIGVMVALVRVVNPAYPEGMMLAILFMNMFAPLIDHFVIRQNVKRRQVRYAD</sequence>
<evidence type="ECO:0000256" key="13">
    <source>
        <dbReference type="ARBA" id="ARBA00023075"/>
    </source>
</evidence>
<keyword evidence="14 16" id="KW-0472">Membrane</keyword>
<evidence type="ECO:0000256" key="7">
    <source>
        <dbReference type="ARBA" id="ARBA00022692"/>
    </source>
</evidence>
<dbReference type="Proteomes" id="UP001484239">
    <property type="component" value="Unassembled WGS sequence"/>
</dbReference>
<evidence type="ECO:0000256" key="3">
    <source>
        <dbReference type="ARBA" id="ARBA00022519"/>
    </source>
</evidence>
<feature type="transmembrane region" description="Helical" evidence="16">
    <location>
        <begin position="153"/>
        <end position="184"/>
    </location>
</feature>